<keyword evidence="1" id="KW-0472">Membrane</keyword>
<accession>A0A383CPC8</accession>
<keyword evidence="1" id="KW-1133">Transmembrane helix</keyword>
<gene>
    <name evidence="2" type="ORF">METZ01_LOCUS486916</name>
</gene>
<evidence type="ECO:0000256" key="1">
    <source>
        <dbReference type="SAM" id="Phobius"/>
    </source>
</evidence>
<organism evidence="2">
    <name type="scientific">marine metagenome</name>
    <dbReference type="NCBI Taxonomy" id="408172"/>
    <lineage>
        <taxon>unclassified sequences</taxon>
        <taxon>metagenomes</taxon>
        <taxon>ecological metagenomes</taxon>
    </lineage>
</organism>
<dbReference type="EMBL" id="UINC01210549">
    <property type="protein sequence ID" value="SVE34062.1"/>
    <property type="molecule type" value="Genomic_DNA"/>
</dbReference>
<evidence type="ECO:0000313" key="2">
    <source>
        <dbReference type="EMBL" id="SVE34062.1"/>
    </source>
</evidence>
<dbReference type="AlphaFoldDB" id="A0A383CPC8"/>
<name>A0A383CPC8_9ZZZZ</name>
<reference evidence="2" key="1">
    <citation type="submission" date="2018-05" db="EMBL/GenBank/DDBJ databases">
        <authorList>
            <person name="Lanie J.A."/>
            <person name="Ng W.-L."/>
            <person name="Kazmierczak K.M."/>
            <person name="Andrzejewski T.M."/>
            <person name="Davidsen T.M."/>
            <person name="Wayne K.J."/>
            <person name="Tettelin H."/>
            <person name="Glass J.I."/>
            <person name="Rusch D."/>
            <person name="Podicherti R."/>
            <person name="Tsui H.-C.T."/>
            <person name="Winkler M.E."/>
        </authorList>
    </citation>
    <scope>NUCLEOTIDE SEQUENCE</scope>
</reference>
<proteinExistence type="predicted"/>
<feature type="transmembrane region" description="Helical" evidence="1">
    <location>
        <begin position="35"/>
        <end position="53"/>
    </location>
</feature>
<feature type="transmembrane region" description="Helical" evidence="1">
    <location>
        <begin position="7"/>
        <end position="23"/>
    </location>
</feature>
<protein>
    <submittedName>
        <fullName evidence="2">Uncharacterized protein</fullName>
    </submittedName>
</protein>
<keyword evidence="1" id="KW-0812">Transmembrane</keyword>
<sequence length="72" mass="8693">MTKTKIFLTLSLIWIVLVGYLTWFNKPKTFQWDEWIWFGVVPALIPYLFFAIWKPNEFAKFISCIKSLFNNK</sequence>